<feature type="transmembrane region" description="Helical" evidence="1">
    <location>
        <begin position="12"/>
        <end position="34"/>
    </location>
</feature>
<keyword evidence="1" id="KW-1133">Transmembrane helix</keyword>
<gene>
    <name evidence="2" type="ORF">Psi01_60090</name>
</gene>
<organism evidence="2 3">
    <name type="scientific">Planobispora siamensis</name>
    <dbReference type="NCBI Taxonomy" id="936338"/>
    <lineage>
        <taxon>Bacteria</taxon>
        <taxon>Bacillati</taxon>
        <taxon>Actinomycetota</taxon>
        <taxon>Actinomycetes</taxon>
        <taxon>Streptosporangiales</taxon>
        <taxon>Streptosporangiaceae</taxon>
        <taxon>Planobispora</taxon>
    </lineage>
</organism>
<comment type="caution">
    <text evidence="2">The sequence shown here is derived from an EMBL/GenBank/DDBJ whole genome shotgun (WGS) entry which is preliminary data.</text>
</comment>
<accession>A0A8J3SN58</accession>
<sequence>MAGTDLVGLAARFLMTVVAALGLAAFIALGIVALGHDDLLLASFCTVMALRATIVLADLLRSATRQVIGSWLRRHPAVRRTRP</sequence>
<name>A0A8J3SN58_9ACTN</name>
<keyword evidence="1" id="KW-0472">Membrane</keyword>
<dbReference type="Proteomes" id="UP000619788">
    <property type="component" value="Unassembled WGS sequence"/>
</dbReference>
<feature type="transmembrane region" description="Helical" evidence="1">
    <location>
        <begin position="40"/>
        <end position="60"/>
    </location>
</feature>
<dbReference type="EMBL" id="BOOJ01000052">
    <property type="protein sequence ID" value="GIH95379.1"/>
    <property type="molecule type" value="Genomic_DNA"/>
</dbReference>
<protein>
    <submittedName>
        <fullName evidence="2">Uncharacterized protein</fullName>
    </submittedName>
</protein>
<evidence type="ECO:0000313" key="2">
    <source>
        <dbReference type="EMBL" id="GIH95379.1"/>
    </source>
</evidence>
<keyword evidence="1" id="KW-0812">Transmembrane</keyword>
<reference evidence="2 3" key="1">
    <citation type="submission" date="2021-01" db="EMBL/GenBank/DDBJ databases">
        <title>Whole genome shotgun sequence of Planobispora siamensis NBRC 107568.</title>
        <authorList>
            <person name="Komaki H."/>
            <person name="Tamura T."/>
        </authorList>
    </citation>
    <scope>NUCLEOTIDE SEQUENCE [LARGE SCALE GENOMIC DNA]</scope>
    <source>
        <strain evidence="2 3">NBRC 107568</strain>
    </source>
</reference>
<keyword evidence="3" id="KW-1185">Reference proteome</keyword>
<dbReference type="AlphaFoldDB" id="A0A8J3SN58"/>
<evidence type="ECO:0000256" key="1">
    <source>
        <dbReference type="SAM" id="Phobius"/>
    </source>
</evidence>
<proteinExistence type="predicted"/>
<dbReference type="RefSeq" id="WP_204067475.1">
    <property type="nucleotide sequence ID" value="NZ_BOOJ01000052.1"/>
</dbReference>
<evidence type="ECO:0000313" key="3">
    <source>
        <dbReference type="Proteomes" id="UP000619788"/>
    </source>
</evidence>